<gene>
    <name evidence="3" type="ORF">WJX75_001679</name>
</gene>
<dbReference type="SUPFAM" id="SSF47616">
    <property type="entry name" value="GST C-terminal domain-like"/>
    <property type="match status" value="1"/>
</dbReference>
<dbReference type="SFLD" id="SFLDS00019">
    <property type="entry name" value="Glutathione_Transferase_(cytos"/>
    <property type="match status" value="1"/>
</dbReference>
<dbReference type="InterPro" id="IPR050983">
    <property type="entry name" value="GST_Omega/HSP26"/>
</dbReference>
<dbReference type="InterPro" id="IPR010987">
    <property type="entry name" value="Glutathione-S-Trfase_C-like"/>
</dbReference>
<accession>A0ABR2YAS9</accession>
<dbReference type="SFLD" id="SFLDG00358">
    <property type="entry name" value="Main_(cytGST)"/>
    <property type="match status" value="1"/>
</dbReference>
<dbReference type="SUPFAM" id="SSF52833">
    <property type="entry name" value="Thioredoxin-like"/>
    <property type="match status" value="1"/>
</dbReference>
<proteinExistence type="predicted"/>
<dbReference type="InterPro" id="IPR036282">
    <property type="entry name" value="Glutathione-S-Trfase_C_sf"/>
</dbReference>
<evidence type="ECO:0000259" key="1">
    <source>
        <dbReference type="PROSITE" id="PS50404"/>
    </source>
</evidence>
<name>A0ABR2YAS9_9CHLO</name>
<evidence type="ECO:0008006" key="5">
    <source>
        <dbReference type="Google" id="ProtNLM"/>
    </source>
</evidence>
<dbReference type="CDD" id="cd00299">
    <property type="entry name" value="GST_C_family"/>
    <property type="match status" value="1"/>
</dbReference>
<keyword evidence="4" id="KW-1185">Reference proteome</keyword>
<dbReference type="PROSITE" id="PS50404">
    <property type="entry name" value="GST_NTER"/>
    <property type="match status" value="1"/>
</dbReference>
<dbReference type="EMBL" id="JALJOT010000018">
    <property type="protein sequence ID" value="KAK9901232.1"/>
    <property type="molecule type" value="Genomic_DNA"/>
</dbReference>
<dbReference type="PANTHER" id="PTHR43968:SF6">
    <property type="entry name" value="GLUTATHIONE S-TRANSFERASE OMEGA"/>
    <property type="match status" value="1"/>
</dbReference>
<dbReference type="InterPro" id="IPR036249">
    <property type="entry name" value="Thioredoxin-like_sf"/>
</dbReference>
<protein>
    <recommendedName>
        <fullName evidence="5">Glutathione S-transferase</fullName>
    </recommendedName>
</protein>
<sequence length="261" mass="29846">MDGELLELNTDLTFLSSWFCPFAQRTWIALLEKGLPFDYKEVSLRNPATGLWFPLTEKPKWFTALNPLGKVPVLAYKDEKTQQPHAVYESLICNEFLEDYAPSPGCPPLLPPHAALRAKARIVMDHFNTHFVPLFYRILIRQDAAQQAEVAQQVEAECDWLEANVDQAGPFFMGTEFSLVDCALIPWFVRGYILQHFRKLEMPPRRCTKLQRWVKTALERPSVKGTFKAPEEGTSYEDKLLEHYVRYADGSANSTSAAAFK</sequence>
<dbReference type="CDD" id="cd00570">
    <property type="entry name" value="GST_N_family"/>
    <property type="match status" value="1"/>
</dbReference>
<feature type="domain" description="GST N-terminal" evidence="1">
    <location>
        <begin position="10"/>
        <end position="105"/>
    </location>
</feature>
<evidence type="ECO:0000259" key="2">
    <source>
        <dbReference type="PROSITE" id="PS50405"/>
    </source>
</evidence>
<dbReference type="Pfam" id="PF13410">
    <property type="entry name" value="GST_C_2"/>
    <property type="match status" value="1"/>
</dbReference>
<dbReference type="PANTHER" id="PTHR43968">
    <property type="match status" value="1"/>
</dbReference>
<evidence type="ECO:0000313" key="3">
    <source>
        <dbReference type="EMBL" id="KAK9901232.1"/>
    </source>
</evidence>
<feature type="domain" description="GST C-terminal" evidence="2">
    <location>
        <begin position="113"/>
        <end position="247"/>
    </location>
</feature>
<dbReference type="Gene3D" id="1.20.1050.10">
    <property type="match status" value="1"/>
</dbReference>
<comment type="caution">
    <text evidence="3">The sequence shown here is derived from an EMBL/GenBank/DDBJ whole genome shotgun (WGS) entry which is preliminary data.</text>
</comment>
<organism evidence="3 4">
    <name type="scientific">Coccomyxa subellipsoidea</name>
    <dbReference type="NCBI Taxonomy" id="248742"/>
    <lineage>
        <taxon>Eukaryota</taxon>
        <taxon>Viridiplantae</taxon>
        <taxon>Chlorophyta</taxon>
        <taxon>core chlorophytes</taxon>
        <taxon>Trebouxiophyceae</taxon>
        <taxon>Trebouxiophyceae incertae sedis</taxon>
        <taxon>Coccomyxaceae</taxon>
        <taxon>Coccomyxa</taxon>
    </lineage>
</organism>
<reference evidence="3 4" key="1">
    <citation type="journal article" date="2024" name="Nat. Commun.">
        <title>Phylogenomics reveals the evolutionary origins of lichenization in chlorophyte algae.</title>
        <authorList>
            <person name="Puginier C."/>
            <person name="Libourel C."/>
            <person name="Otte J."/>
            <person name="Skaloud P."/>
            <person name="Haon M."/>
            <person name="Grisel S."/>
            <person name="Petersen M."/>
            <person name="Berrin J.G."/>
            <person name="Delaux P.M."/>
            <person name="Dal Grande F."/>
            <person name="Keller J."/>
        </authorList>
    </citation>
    <scope>NUCLEOTIDE SEQUENCE [LARGE SCALE GENOMIC DNA]</scope>
    <source>
        <strain evidence="3 4">SAG 216-7</strain>
    </source>
</reference>
<dbReference type="InterPro" id="IPR040079">
    <property type="entry name" value="Glutathione_S-Trfase"/>
</dbReference>
<dbReference type="Proteomes" id="UP001491310">
    <property type="component" value="Unassembled WGS sequence"/>
</dbReference>
<dbReference type="Gene3D" id="3.40.30.10">
    <property type="entry name" value="Glutaredoxin"/>
    <property type="match status" value="1"/>
</dbReference>
<dbReference type="Pfam" id="PF13409">
    <property type="entry name" value="GST_N_2"/>
    <property type="match status" value="1"/>
</dbReference>
<dbReference type="InterPro" id="IPR004045">
    <property type="entry name" value="Glutathione_S-Trfase_N"/>
</dbReference>
<evidence type="ECO:0000313" key="4">
    <source>
        <dbReference type="Proteomes" id="UP001491310"/>
    </source>
</evidence>
<dbReference type="PROSITE" id="PS50405">
    <property type="entry name" value="GST_CTER"/>
    <property type="match status" value="1"/>
</dbReference>